<sequence>MNLGAKGGSFQSKNRSNPTGTILLSTDQKEERERKNNTYLEDRIGSRSEPMQEGSTRTHHEGQGIANVSESREHGSAIGRVKYNTGRVRVGIVGIGRGVGVQVD</sequence>
<accession>A0A0A9DI43</accession>
<feature type="compositionally biased region" description="Basic and acidic residues" evidence="1">
    <location>
        <begin position="27"/>
        <end position="46"/>
    </location>
</feature>
<reference evidence="2" key="2">
    <citation type="journal article" date="2015" name="Data Brief">
        <title>Shoot transcriptome of the giant reed, Arundo donax.</title>
        <authorList>
            <person name="Barrero R.A."/>
            <person name="Guerrero F.D."/>
            <person name="Moolhuijzen P."/>
            <person name="Goolsby J.A."/>
            <person name="Tidwell J."/>
            <person name="Bellgard S.E."/>
            <person name="Bellgard M.I."/>
        </authorList>
    </citation>
    <scope>NUCLEOTIDE SEQUENCE</scope>
    <source>
        <tissue evidence="2">Shoot tissue taken approximately 20 cm above the soil surface</tissue>
    </source>
</reference>
<feature type="region of interest" description="Disordered" evidence="1">
    <location>
        <begin position="1"/>
        <end position="74"/>
    </location>
</feature>
<dbReference type="EMBL" id="GBRH01212575">
    <property type="protein sequence ID" value="JAD85320.1"/>
    <property type="molecule type" value="Transcribed_RNA"/>
</dbReference>
<evidence type="ECO:0000313" key="2">
    <source>
        <dbReference type="EMBL" id="JAD85320.1"/>
    </source>
</evidence>
<evidence type="ECO:0000256" key="1">
    <source>
        <dbReference type="SAM" id="MobiDB-lite"/>
    </source>
</evidence>
<dbReference type="AlphaFoldDB" id="A0A0A9DI43"/>
<name>A0A0A9DI43_ARUDO</name>
<proteinExistence type="predicted"/>
<organism evidence="2">
    <name type="scientific">Arundo donax</name>
    <name type="common">Giant reed</name>
    <name type="synonym">Donax arundinaceus</name>
    <dbReference type="NCBI Taxonomy" id="35708"/>
    <lineage>
        <taxon>Eukaryota</taxon>
        <taxon>Viridiplantae</taxon>
        <taxon>Streptophyta</taxon>
        <taxon>Embryophyta</taxon>
        <taxon>Tracheophyta</taxon>
        <taxon>Spermatophyta</taxon>
        <taxon>Magnoliopsida</taxon>
        <taxon>Liliopsida</taxon>
        <taxon>Poales</taxon>
        <taxon>Poaceae</taxon>
        <taxon>PACMAD clade</taxon>
        <taxon>Arundinoideae</taxon>
        <taxon>Arundineae</taxon>
        <taxon>Arundo</taxon>
    </lineage>
</organism>
<feature type="compositionally biased region" description="Polar residues" evidence="1">
    <location>
        <begin position="9"/>
        <end position="26"/>
    </location>
</feature>
<protein>
    <submittedName>
        <fullName evidence="2">Uncharacterized protein</fullName>
    </submittedName>
</protein>
<reference evidence="2" key="1">
    <citation type="submission" date="2014-09" db="EMBL/GenBank/DDBJ databases">
        <authorList>
            <person name="Magalhaes I.L.F."/>
            <person name="Oliveira U."/>
            <person name="Santos F.R."/>
            <person name="Vidigal T.H.D.A."/>
            <person name="Brescovit A.D."/>
            <person name="Santos A.J."/>
        </authorList>
    </citation>
    <scope>NUCLEOTIDE SEQUENCE</scope>
    <source>
        <tissue evidence="2">Shoot tissue taken approximately 20 cm above the soil surface</tissue>
    </source>
</reference>